<accession>A0A5C0UDX3</accession>
<name>A0A5C0UDX3_9PROT</name>
<dbReference type="KEGG" id="cip:FZC35_02470"/>
<dbReference type="Proteomes" id="UP000325155">
    <property type="component" value="Chromosome"/>
</dbReference>
<evidence type="ECO:0000313" key="1">
    <source>
        <dbReference type="EMBL" id="QEK38218.1"/>
    </source>
</evidence>
<gene>
    <name evidence="1" type="ORF">FZC35_02470</name>
</gene>
<dbReference type="RefSeq" id="WP_148981065.1">
    <property type="nucleotide sequence ID" value="NZ_CP043315.1"/>
</dbReference>
<dbReference type="AlphaFoldDB" id="A0A5C0UDX3"/>
<reference evidence="1 2" key="1">
    <citation type="submission" date="2019-08" db="EMBL/GenBank/DDBJ databases">
        <title>Highly reduced genomes of protist endosymbionts show evolutionary convergence.</title>
        <authorList>
            <person name="George E."/>
            <person name="Husnik F."/>
            <person name="Tashyreva D."/>
            <person name="Prokopchuk G."/>
            <person name="Horak A."/>
            <person name="Kwong W.K."/>
            <person name="Lukes J."/>
            <person name="Keeling P.J."/>
        </authorList>
    </citation>
    <scope>NUCLEOTIDE SEQUENCE [LARGE SCALE GENOMIC DNA]</scope>
    <source>
        <strain evidence="1">1605</strain>
    </source>
</reference>
<dbReference type="EMBL" id="CP043315">
    <property type="protein sequence ID" value="QEK38218.1"/>
    <property type="molecule type" value="Genomic_DNA"/>
</dbReference>
<keyword evidence="2" id="KW-1185">Reference proteome</keyword>
<protein>
    <submittedName>
        <fullName evidence="1">Uncharacterized protein</fullName>
    </submittedName>
</protein>
<evidence type="ECO:0000313" key="2">
    <source>
        <dbReference type="Proteomes" id="UP000325155"/>
    </source>
</evidence>
<sequence>MLKNSILIILASSICATDDDLNNELFNHNPYTFIGKNTTSEAMVNEISEDLDKVESCANWIKETNEVNSLDPISEEEIEWKPANNAYLPNNEISSELLSELLNLDMPNLIPMSCDASDLSSIPALESFSSCSDSSDSCSAPTLLSEEDSADLLVNNLIDCLSLSSYEQDVAARRLNFTGAEEEIYEDVELTESVASPRLPNPSVPDYLQNLNRALSEESDQPQYTSEYTDNPLNYCADFA</sequence>
<proteinExistence type="predicted"/>
<organism evidence="1 2">
    <name type="scientific">Candidatus Cytomitobacter indipagum</name>
    <dbReference type="NCBI Taxonomy" id="2601575"/>
    <lineage>
        <taxon>Bacteria</taxon>
        <taxon>Pseudomonadati</taxon>
        <taxon>Pseudomonadota</taxon>
        <taxon>Alphaproteobacteria</taxon>
        <taxon>Holosporales</taxon>
        <taxon>Holosporaceae</taxon>
        <taxon>Candidatus Cytomitobacter</taxon>
    </lineage>
</organism>